<dbReference type="PRINTS" id="PR00455">
    <property type="entry name" value="HTHTETR"/>
</dbReference>
<dbReference type="InterPro" id="IPR050624">
    <property type="entry name" value="HTH-type_Tx_Regulator"/>
</dbReference>
<dbReference type="InterPro" id="IPR036271">
    <property type="entry name" value="Tet_transcr_reg_TetR-rel_C_sf"/>
</dbReference>
<dbReference type="Gene3D" id="1.10.357.10">
    <property type="entry name" value="Tetracycline Repressor, domain 2"/>
    <property type="match status" value="1"/>
</dbReference>
<dbReference type="PANTHER" id="PTHR43479">
    <property type="entry name" value="ACREF/ENVCD OPERON REPRESSOR-RELATED"/>
    <property type="match status" value="1"/>
</dbReference>
<dbReference type="PROSITE" id="PS01081">
    <property type="entry name" value="HTH_TETR_1"/>
    <property type="match status" value="1"/>
</dbReference>
<keyword evidence="1 2" id="KW-0238">DNA-binding</keyword>
<dbReference type="InterPro" id="IPR009057">
    <property type="entry name" value="Homeodomain-like_sf"/>
</dbReference>
<keyword evidence="5" id="KW-1185">Reference proteome</keyword>
<gene>
    <name evidence="4" type="primary">acnR</name>
    <name evidence="4" type="ORF">DEAC_c34900</name>
</gene>
<dbReference type="SUPFAM" id="SSF48498">
    <property type="entry name" value="Tetracyclin repressor-like, C-terminal domain"/>
    <property type="match status" value="1"/>
</dbReference>
<name>A0A0J1FM36_9FIRM</name>
<dbReference type="InterPro" id="IPR001647">
    <property type="entry name" value="HTH_TetR"/>
</dbReference>
<dbReference type="PATRIC" id="fig|476652.3.peg.3682"/>
<accession>A0A0J1FM36</accession>
<dbReference type="Gene3D" id="1.10.10.60">
    <property type="entry name" value="Homeodomain-like"/>
    <property type="match status" value="1"/>
</dbReference>
<dbReference type="AlphaFoldDB" id="A0A0J1FM36"/>
<dbReference type="SUPFAM" id="SSF46689">
    <property type="entry name" value="Homeodomain-like"/>
    <property type="match status" value="1"/>
</dbReference>
<dbReference type="PANTHER" id="PTHR43479:SF11">
    <property type="entry name" value="ACREF_ENVCD OPERON REPRESSOR-RELATED"/>
    <property type="match status" value="1"/>
</dbReference>
<sequence>MRQPIRSKNFGGEILEKFLSLSQEKRNVIIDAALRMFGANGYKKASVSDIAAAAGISKAMVFHYFGTKKALYLYLINLCGSIMMNEVNEKFDNSITDFFDRIKMSSQIEVSVMKKHAAIPSFLASMYFENDEEVKDDIKAILDGGDDFRNKIAFAGVDTSKFKDEIDLKLVMKMLSWIADGYTKQLSNQSEFDFDTMLNELNECLDMLKNNFYKEEFVRIE</sequence>
<evidence type="ECO:0000259" key="3">
    <source>
        <dbReference type="PROSITE" id="PS50977"/>
    </source>
</evidence>
<evidence type="ECO:0000256" key="1">
    <source>
        <dbReference type="ARBA" id="ARBA00023125"/>
    </source>
</evidence>
<protein>
    <submittedName>
        <fullName evidence="4">HTH-type transcriptional repressor AcnR</fullName>
    </submittedName>
</protein>
<dbReference type="STRING" id="476652.DEAC_c34900"/>
<evidence type="ECO:0000313" key="5">
    <source>
        <dbReference type="Proteomes" id="UP000036356"/>
    </source>
</evidence>
<feature type="domain" description="HTH tetR-type" evidence="3">
    <location>
        <begin position="23"/>
        <end position="83"/>
    </location>
</feature>
<feature type="DNA-binding region" description="H-T-H motif" evidence="2">
    <location>
        <begin position="46"/>
        <end position="65"/>
    </location>
</feature>
<proteinExistence type="predicted"/>
<comment type="caution">
    <text evidence="4">The sequence shown here is derived from an EMBL/GenBank/DDBJ whole genome shotgun (WGS) entry which is preliminary data.</text>
</comment>
<dbReference type="GO" id="GO:0003677">
    <property type="term" value="F:DNA binding"/>
    <property type="evidence" value="ECO:0007669"/>
    <property type="project" value="UniProtKB-UniRule"/>
</dbReference>
<dbReference type="InterPro" id="IPR023772">
    <property type="entry name" value="DNA-bd_HTH_TetR-type_CS"/>
</dbReference>
<evidence type="ECO:0000256" key="2">
    <source>
        <dbReference type="PROSITE-ProRule" id="PRU00335"/>
    </source>
</evidence>
<dbReference type="Proteomes" id="UP000036356">
    <property type="component" value="Unassembled WGS sequence"/>
</dbReference>
<reference evidence="4 5" key="1">
    <citation type="submission" date="2015-06" db="EMBL/GenBank/DDBJ databases">
        <title>Draft genome of the moderately acidophilic sulfate reducer Candidatus Desulfosporosinus acididurans strain M1.</title>
        <authorList>
            <person name="Poehlein A."/>
            <person name="Petzsch P."/>
            <person name="Johnson B.D."/>
            <person name="Schloemann M."/>
            <person name="Daniel R."/>
            <person name="Muehling M."/>
        </authorList>
    </citation>
    <scope>NUCLEOTIDE SEQUENCE [LARGE SCALE GENOMIC DNA]</scope>
    <source>
        <strain evidence="4 5">M1</strain>
    </source>
</reference>
<organism evidence="4 5">
    <name type="scientific">Desulfosporosinus acididurans</name>
    <dbReference type="NCBI Taxonomy" id="476652"/>
    <lineage>
        <taxon>Bacteria</taxon>
        <taxon>Bacillati</taxon>
        <taxon>Bacillota</taxon>
        <taxon>Clostridia</taxon>
        <taxon>Eubacteriales</taxon>
        <taxon>Desulfitobacteriaceae</taxon>
        <taxon>Desulfosporosinus</taxon>
    </lineage>
</organism>
<dbReference type="PROSITE" id="PS50977">
    <property type="entry name" value="HTH_TETR_2"/>
    <property type="match status" value="1"/>
</dbReference>
<dbReference type="EMBL" id="LDZY01000013">
    <property type="protein sequence ID" value="KLU64544.1"/>
    <property type="molecule type" value="Genomic_DNA"/>
</dbReference>
<evidence type="ECO:0000313" key="4">
    <source>
        <dbReference type="EMBL" id="KLU64544.1"/>
    </source>
</evidence>
<dbReference type="Pfam" id="PF00440">
    <property type="entry name" value="TetR_N"/>
    <property type="match status" value="1"/>
</dbReference>